<feature type="region of interest" description="Disordered" evidence="1">
    <location>
        <begin position="1"/>
        <end position="116"/>
    </location>
</feature>
<feature type="compositionally biased region" description="Polar residues" evidence="1">
    <location>
        <begin position="573"/>
        <end position="583"/>
    </location>
</feature>
<feature type="region of interest" description="Disordered" evidence="1">
    <location>
        <begin position="976"/>
        <end position="995"/>
    </location>
</feature>
<dbReference type="EMBL" id="BDIP01002695">
    <property type="protein sequence ID" value="GIQ86687.1"/>
    <property type="molecule type" value="Genomic_DNA"/>
</dbReference>
<feature type="compositionally biased region" description="Basic and acidic residues" evidence="1">
    <location>
        <begin position="626"/>
        <end position="638"/>
    </location>
</feature>
<feature type="compositionally biased region" description="Basic and acidic residues" evidence="1">
    <location>
        <begin position="347"/>
        <end position="372"/>
    </location>
</feature>
<feature type="compositionally biased region" description="Basic and acidic residues" evidence="1">
    <location>
        <begin position="407"/>
        <end position="456"/>
    </location>
</feature>
<feature type="compositionally biased region" description="Basic and acidic residues" evidence="1">
    <location>
        <begin position="1"/>
        <end position="12"/>
    </location>
</feature>
<dbReference type="Proteomes" id="UP000265618">
    <property type="component" value="Unassembled WGS sequence"/>
</dbReference>
<feature type="compositionally biased region" description="Polar residues" evidence="1">
    <location>
        <begin position="750"/>
        <end position="762"/>
    </location>
</feature>
<feature type="compositionally biased region" description="Basic and acidic residues" evidence="1">
    <location>
        <begin position="547"/>
        <end position="558"/>
    </location>
</feature>
<reference evidence="2 3" key="1">
    <citation type="journal article" date="2018" name="PLoS ONE">
        <title>The draft genome of Kipferlia bialata reveals reductive genome evolution in fornicate parasites.</title>
        <authorList>
            <person name="Tanifuji G."/>
            <person name="Takabayashi S."/>
            <person name="Kume K."/>
            <person name="Takagi M."/>
            <person name="Nakayama T."/>
            <person name="Kamikawa R."/>
            <person name="Inagaki Y."/>
            <person name="Hashimoto T."/>
        </authorList>
    </citation>
    <scope>NUCLEOTIDE SEQUENCE [LARGE SCALE GENOMIC DNA]</scope>
    <source>
        <strain evidence="2">NY0173</strain>
    </source>
</reference>
<protein>
    <submittedName>
        <fullName evidence="2">Uncharacterized protein</fullName>
    </submittedName>
</protein>
<proteinExistence type="predicted"/>
<accession>A0A9K3D0X6</accession>
<feature type="compositionally biased region" description="Basic and acidic residues" evidence="1">
    <location>
        <begin position="825"/>
        <end position="841"/>
    </location>
</feature>
<feature type="compositionally biased region" description="Polar residues" evidence="1">
    <location>
        <begin position="215"/>
        <end position="235"/>
    </location>
</feature>
<feature type="compositionally biased region" description="Gly residues" evidence="1">
    <location>
        <begin position="278"/>
        <end position="294"/>
    </location>
</feature>
<feature type="compositionally biased region" description="Basic and acidic residues" evidence="1">
    <location>
        <begin position="714"/>
        <end position="731"/>
    </location>
</feature>
<dbReference type="AlphaFoldDB" id="A0A9K3D0X6"/>
<organism evidence="2 3">
    <name type="scientific">Kipferlia bialata</name>
    <dbReference type="NCBI Taxonomy" id="797122"/>
    <lineage>
        <taxon>Eukaryota</taxon>
        <taxon>Metamonada</taxon>
        <taxon>Carpediemonas-like organisms</taxon>
        <taxon>Kipferlia</taxon>
    </lineage>
</organism>
<evidence type="ECO:0000256" key="1">
    <source>
        <dbReference type="SAM" id="MobiDB-lite"/>
    </source>
</evidence>
<evidence type="ECO:0000313" key="2">
    <source>
        <dbReference type="EMBL" id="GIQ86687.1"/>
    </source>
</evidence>
<name>A0A9K3D0X6_9EUKA</name>
<evidence type="ECO:0000313" key="3">
    <source>
        <dbReference type="Proteomes" id="UP000265618"/>
    </source>
</evidence>
<feature type="compositionally biased region" description="Polar residues" evidence="1">
    <location>
        <begin position="157"/>
        <end position="170"/>
    </location>
</feature>
<feature type="compositionally biased region" description="Polar residues" evidence="1">
    <location>
        <begin position="897"/>
        <end position="915"/>
    </location>
</feature>
<feature type="region of interest" description="Disordered" evidence="1">
    <location>
        <begin position="705"/>
        <end position="762"/>
    </location>
</feature>
<feature type="compositionally biased region" description="Basic and acidic residues" evidence="1">
    <location>
        <begin position="36"/>
        <end position="53"/>
    </location>
</feature>
<feature type="compositionally biased region" description="Low complexity" evidence="1">
    <location>
        <begin position="865"/>
        <end position="881"/>
    </location>
</feature>
<keyword evidence="3" id="KW-1185">Reference proteome</keyword>
<feature type="compositionally biased region" description="Low complexity" evidence="1">
    <location>
        <begin position="641"/>
        <end position="653"/>
    </location>
</feature>
<feature type="compositionally biased region" description="Basic and acidic residues" evidence="1">
    <location>
        <begin position="379"/>
        <end position="390"/>
    </location>
</feature>
<feature type="compositionally biased region" description="Low complexity" evidence="1">
    <location>
        <begin position="529"/>
        <end position="546"/>
    </location>
</feature>
<feature type="compositionally biased region" description="Low complexity" evidence="1">
    <location>
        <begin position="68"/>
        <end position="77"/>
    </location>
</feature>
<gene>
    <name evidence="2" type="ORF">KIPB_008585</name>
</gene>
<comment type="caution">
    <text evidence="2">The sequence shown here is derived from an EMBL/GenBank/DDBJ whole genome shotgun (WGS) entry which is preliminary data.</text>
</comment>
<feature type="region of interest" description="Disordered" evidence="1">
    <location>
        <begin position="327"/>
        <end position="672"/>
    </location>
</feature>
<feature type="region of interest" description="Disordered" evidence="1">
    <location>
        <begin position="778"/>
        <end position="937"/>
    </location>
</feature>
<feature type="compositionally biased region" description="Basic and acidic residues" evidence="1">
    <location>
        <begin position="494"/>
        <end position="510"/>
    </location>
</feature>
<sequence length="1170" mass="124997">MPSPGTDRDIQKRKSSVNVSEYSEYLRKLGSKSRSRVQEEARKRDTEAARLERGFSTFLNGANKSHHTASAAASGGSKPLMASKAPQKASPMGRRDRDPHRRMTAPAVESGWDDYDYGAYAAPDVNSLLYVQAGDSGPYQDPRQAPASSQWDRRSPVQGQSAHHVQSVHQSAWDRPVVASPCQSPGLSPSPTPSPPRRRSPSPALPPLSRGPHSRSAQGLSSLPHQAVSGHQAQRSTDRLLAPMPPQPLGPAKSHASAPVPIARQASGSVPVPLPGVTGMGRGPSKGSGGGHTPGLGRHQPRSQHLSTKDLTSRFDDLYNAVYKGKEGGLAGSKAPTQARSPASEVSPRDSAYHHHGEWYDSPPRDTARDGGVESGVSEARREGGKKRDATSVISDALDALSAMDTGIRDMEREQREQREREERKERRERQKEKKKREKELAAERERERRRLREEQWDADNADVGEASGGQPSPVSDRDTQSHSPPVAGRLSRSPRDSDPTHPDVSEARVHGHGPSTHIRVSPSGTTRSASGSPVALPASPSLAQSAERDQQHTHDDILYAGPATYRGESSRDSSSPASVQTGKGQGWGSQPPLPPSVALVPAVMHSQGPVSNTHAAPRPLGGERGLVDRGRERHEQDGYAARPAPAPRTRPWSARRDPLADPATQSMDIDGQGGGMLAASCMLDAAPALGLVAPDMSQAVSFTVGVGGGAPKPKPELRVRKGRTGRRERGGAASLRESIPRPGVGAVAESNTGSNASSNVDIASVLARLGPGEREEVKRFLKQYEGDETGNGSGQSPQGTADDGDVDVMVVSSVSEEDGYQYEGYDRYEGIVEEPCKRDTGWGQDSSSAGRGYDQYADWPSADPHSPSPLYSPTLPPSQLGTRSDSHTYPRETPAYTPSGSDHPGTPQSAQLQGETPKAKGLYELTGSFGPSPGLDKSIRLQDYESDPFEEEDNQGIAVPRGPVSVAESVDYTQCGFDDDDASETPLDGGSDLTRGMRDSVDVLVVGASQSLDMCDMSLSFSEVGDGEDSVTYPAQPPVTYPTSVSCVRVVSVASTDPNTTLLLPRVRDARNGKYVQILSVEDGSGQRHSSVPVLPPPLSLPVTLYLSDGLGDRPMVVLEHNVSYQDQVKYTCALPQRVEYVSPDGRTQDGRMPAFCSSVSMGTVVCVE</sequence>
<feature type="region of interest" description="Disordered" evidence="1">
    <location>
        <begin position="132"/>
        <end position="312"/>
    </location>
</feature>